<dbReference type="PROSITE" id="PS50109">
    <property type="entry name" value="HIS_KIN"/>
    <property type="match status" value="1"/>
</dbReference>
<evidence type="ECO:0000256" key="5">
    <source>
        <dbReference type="ARBA" id="ARBA00022777"/>
    </source>
</evidence>
<evidence type="ECO:0000256" key="6">
    <source>
        <dbReference type="ARBA" id="ARBA00023012"/>
    </source>
</evidence>
<keyword evidence="5 9" id="KW-0418">Kinase</keyword>
<dbReference type="EC" id="2.7.13.3" evidence="2"/>
<dbReference type="InterPro" id="IPR050736">
    <property type="entry name" value="Sensor_HK_Regulatory"/>
</dbReference>
<dbReference type="SUPFAM" id="SSF55874">
    <property type="entry name" value="ATPase domain of HSP90 chaperone/DNA topoisomerase II/histidine kinase"/>
    <property type="match status" value="1"/>
</dbReference>
<protein>
    <recommendedName>
        <fullName evidence="2">histidine kinase</fullName>
        <ecNumber evidence="2">2.7.13.3</ecNumber>
    </recommendedName>
</protein>
<dbReference type="InterPro" id="IPR036097">
    <property type="entry name" value="HisK_dim/P_sf"/>
</dbReference>
<dbReference type="Pfam" id="PF02518">
    <property type="entry name" value="HATPase_c"/>
    <property type="match status" value="1"/>
</dbReference>
<reference evidence="9 10" key="1">
    <citation type="submission" date="2020-08" db="EMBL/GenBank/DDBJ databases">
        <title>A Genomic Blueprint of the Chicken Gut Microbiome.</title>
        <authorList>
            <person name="Gilroy R."/>
            <person name="Ravi A."/>
            <person name="Getino M."/>
            <person name="Pursley I."/>
            <person name="Horton D.L."/>
            <person name="Alikhan N.-F."/>
            <person name="Baker D."/>
            <person name="Gharbi K."/>
            <person name="Hall N."/>
            <person name="Watson M."/>
            <person name="Adriaenssens E.M."/>
            <person name="Foster-Nyarko E."/>
            <person name="Jarju S."/>
            <person name="Secka A."/>
            <person name="Antonio M."/>
            <person name="Oren A."/>
            <person name="Chaudhuri R."/>
            <person name="La Ragione R.M."/>
            <person name="Hildebrand F."/>
            <person name="Pallen M.J."/>
        </authorList>
    </citation>
    <scope>NUCLEOTIDE SEQUENCE [LARGE SCALE GENOMIC DNA]</scope>
    <source>
        <strain evidence="9 10">Sa5BUN4</strain>
    </source>
</reference>
<keyword evidence="3" id="KW-0597">Phosphoprotein</keyword>
<evidence type="ECO:0000313" key="9">
    <source>
        <dbReference type="EMBL" id="MBD7955327.1"/>
    </source>
</evidence>
<dbReference type="InterPro" id="IPR004358">
    <property type="entry name" value="Sig_transdc_His_kin-like_C"/>
</dbReference>
<keyword evidence="7" id="KW-0472">Membrane</keyword>
<dbReference type="Gene3D" id="3.30.565.10">
    <property type="entry name" value="Histidine kinase-like ATPase, C-terminal domain"/>
    <property type="match status" value="1"/>
</dbReference>
<keyword evidence="7" id="KW-0812">Transmembrane</keyword>
<keyword evidence="6" id="KW-0902">Two-component regulatory system</keyword>
<sequence>MRLRLRLWQKLAAVFAALLVLCSLALLGMQMRMALRHEQEVVQRLSLGLAGHIAQRSELMDQAGMREPEVRALFGQLMAVNPSVEVYLLDDQGRVLGHDAPSGHLHRDRVDVAPLQALLAGAPLPILGDDPRSRHGRKVFSVAPLVVQGRSAGYVYVVLVGEQRQMLADDLAASSQWRTMLWSVALVAVLGMLAGLVAFYWVTRPLRELTRRIQSFDIDAPTDLPSLPALRGDERDELLILEHAHAQMAHRLGEQWQQLRQQDLQRREMVANISHDLRTPLASLHGYLETLAMKEATLSVEERRRYLSIALSQSAKVGGLARALFELARLEHGQVQLQWEVFALPELLQDVLQKFELSAQAKGQQLDAGFPQGLPLVRADVGLVERVLTNLIDNALRHTPQGGHVQVALAADADNVWVTVSDDGPGVDAGVRGTLFQAPAALGPRRGENGGLGLLIVQRIVQLHGREIALLETAQGAAFRFGLPRARP</sequence>
<dbReference type="InterPro" id="IPR003661">
    <property type="entry name" value="HisK_dim/P_dom"/>
</dbReference>
<evidence type="ECO:0000259" key="8">
    <source>
        <dbReference type="PROSITE" id="PS50109"/>
    </source>
</evidence>
<dbReference type="InterPro" id="IPR003594">
    <property type="entry name" value="HATPase_dom"/>
</dbReference>
<dbReference type="PANTHER" id="PTHR43711:SF1">
    <property type="entry name" value="HISTIDINE KINASE 1"/>
    <property type="match status" value="1"/>
</dbReference>
<keyword evidence="10" id="KW-1185">Reference proteome</keyword>
<dbReference type="Gene3D" id="1.10.287.130">
    <property type="match status" value="1"/>
</dbReference>
<dbReference type="InterPro" id="IPR005467">
    <property type="entry name" value="His_kinase_dom"/>
</dbReference>
<dbReference type="CDD" id="cd00082">
    <property type="entry name" value="HisKA"/>
    <property type="match status" value="1"/>
</dbReference>
<comment type="caution">
    <text evidence="9">The sequence shown here is derived from an EMBL/GenBank/DDBJ whole genome shotgun (WGS) entry which is preliminary data.</text>
</comment>
<dbReference type="Pfam" id="PF00512">
    <property type="entry name" value="HisKA"/>
    <property type="match status" value="1"/>
</dbReference>
<evidence type="ECO:0000256" key="7">
    <source>
        <dbReference type="SAM" id="Phobius"/>
    </source>
</evidence>
<dbReference type="RefSeq" id="WP_191771371.1">
    <property type="nucleotide sequence ID" value="NZ_JACSQS010000016.1"/>
</dbReference>
<dbReference type="Proteomes" id="UP000636938">
    <property type="component" value="Unassembled WGS sequence"/>
</dbReference>
<dbReference type="SMART" id="SM00387">
    <property type="entry name" value="HATPase_c"/>
    <property type="match status" value="1"/>
</dbReference>
<gene>
    <name evidence="9" type="ORF">H9654_14070</name>
</gene>
<comment type="catalytic activity">
    <reaction evidence="1">
        <text>ATP + protein L-histidine = ADP + protein N-phospho-L-histidine.</text>
        <dbReference type="EC" id="2.7.13.3"/>
    </reaction>
</comment>
<feature type="domain" description="Histidine kinase" evidence="8">
    <location>
        <begin position="272"/>
        <end position="487"/>
    </location>
</feature>
<keyword evidence="4" id="KW-0808">Transferase</keyword>
<dbReference type="Gene3D" id="6.10.340.10">
    <property type="match status" value="1"/>
</dbReference>
<dbReference type="SMART" id="SM00388">
    <property type="entry name" value="HisKA"/>
    <property type="match status" value="1"/>
</dbReference>
<feature type="transmembrane region" description="Helical" evidence="7">
    <location>
        <begin position="180"/>
        <end position="202"/>
    </location>
</feature>
<dbReference type="EMBL" id="JACSQS010000016">
    <property type="protein sequence ID" value="MBD7955327.1"/>
    <property type="molecule type" value="Genomic_DNA"/>
</dbReference>
<dbReference type="PRINTS" id="PR00344">
    <property type="entry name" value="BCTRLSENSOR"/>
</dbReference>
<accession>A0A8X8FRH0</accession>
<dbReference type="CDD" id="cd00075">
    <property type="entry name" value="HATPase"/>
    <property type="match status" value="1"/>
</dbReference>
<proteinExistence type="predicted"/>
<organism evidence="9 10">
    <name type="scientific">Stenotrophomonas lacuserhaii</name>
    <dbReference type="NCBI Taxonomy" id="2760084"/>
    <lineage>
        <taxon>Bacteria</taxon>
        <taxon>Pseudomonadati</taxon>
        <taxon>Pseudomonadota</taxon>
        <taxon>Gammaproteobacteria</taxon>
        <taxon>Lysobacterales</taxon>
        <taxon>Lysobacteraceae</taxon>
        <taxon>Stenotrophomonas</taxon>
    </lineage>
</organism>
<name>A0A8X8FRH0_9GAMM</name>
<evidence type="ECO:0000256" key="3">
    <source>
        <dbReference type="ARBA" id="ARBA00022553"/>
    </source>
</evidence>
<dbReference type="InterPro" id="IPR036890">
    <property type="entry name" value="HATPase_C_sf"/>
</dbReference>
<dbReference type="AlphaFoldDB" id="A0A8X8FRH0"/>
<dbReference type="PANTHER" id="PTHR43711">
    <property type="entry name" value="TWO-COMPONENT HISTIDINE KINASE"/>
    <property type="match status" value="1"/>
</dbReference>
<evidence type="ECO:0000256" key="4">
    <source>
        <dbReference type="ARBA" id="ARBA00022679"/>
    </source>
</evidence>
<keyword evidence="7" id="KW-1133">Transmembrane helix</keyword>
<evidence type="ECO:0000256" key="1">
    <source>
        <dbReference type="ARBA" id="ARBA00000085"/>
    </source>
</evidence>
<evidence type="ECO:0000256" key="2">
    <source>
        <dbReference type="ARBA" id="ARBA00012438"/>
    </source>
</evidence>
<dbReference type="GO" id="GO:0000155">
    <property type="term" value="F:phosphorelay sensor kinase activity"/>
    <property type="evidence" value="ECO:0007669"/>
    <property type="project" value="InterPro"/>
</dbReference>
<dbReference type="SUPFAM" id="SSF47384">
    <property type="entry name" value="Homodimeric domain of signal transducing histidine kinase"/>
    <property type="match status" value="1"/>
</dbReference>
<evidence type="ECO:0000313" key="10">
    <source>
        <dbReference type="Proteomes" id="UP000636938"/>
    </source>
</evidence>